<proteinExistence type="predicted"/>
<keyword evidence="4" id="KW-0418">Kinase</keyword>
<accession>A6G4Q3</accession>
<dbReference type="PANTHER" id="PTHR44591">
    <property type="entry name" value="STRESS RESPONSE REGULATOR PROTEIN 1"/>
    <property type="match status" value="1"/>
</dbReference>
<dbReference type="InterPro" id="IPR011006">
    <property type="entry name" value="CheY-like_superfamily"/>
</dbReference>
<evidence type="ECO:0000313" key="5">
    <source>
        <dbReference type="Proteomes" id="UP000005801"/>
    </source>
</evidence>
<dbReference type="GO" id="GO:0016301">
    <property type="term" value="F:kinase activity"/>
    <property type="evidence" value="ECO:0007669"/>
    <property type="project" value="UniProtKB-KW"/>
</dbReference>
<dbReference type="Proteomes" id="UP000005801">
    <property type="component" value="Unassembled WGS sequence"/>
</dbReference>
<dbReference type="Pfam" id="PF00072">
    <property type="entry name" value="Response_reg"/>
    <property type="match status" value="1"/>
</dbReference>
<evidence type="ECO:0000256" key="1">
    <source>
        <dbReference type="ARBA" id="ARBA00022553"/>
    </source>
</evidence>
<organism evidence="4 5">
    <name type="scientific">Plesiocystis pacifica SIR-1</name>
    <dbReference type="NCBI Taxonomy" id="391625"/>
    <lineage>
        <taxon>Bacteria</taxon>
        <taxon>Pseudomonadati</taxon>
        <taxon>Myxococcota</taxon>
        <taxon>Polyangia</taxon>
        <taxon>Nannocystales</taxon>
        <taxon>Nannocystaceae</taxon>
        <taxon>Plesiocystis</taxon>
    </lineage>
</organism>
<dbReference type="PANTHER" id="PTHR44591:SF3">
    <property type="entry name" value="RESPONSE REGULATORY DOMAIN-CONTAINING PROTEIN"/>
    <property type="match status" value="1"/>
</dbReference>
<name>A6G4Q3_9BACT</name>
<dbReference type="PROSITE" id="PS50110">
    <property type="entry name" value="RESPONSE_REGULATORY"/>
    <property type="match status" value="1"/>
</dbReference>
<dbReference type="EMBL" id="ABCS01000022">
    <property type="protein sequence ID" value="EDM79173.1"/>
    <property type="molecule type" value="Genomic_DNA"/>
</dbReference>
<feature type="domain" description="Response regulatory" evidence="3">
    <location>
        <begin position="19"/>
        <end position="132"/>
    </location>
</feature>
<keyword evidence="5" id="KW-1185">Reference proteome</keyword>
<evidence type="ECO:0000256" key="2">
    <source>
        <dbReference type="PROSITE-ProRule" id="PRU00169"/>
    </source>
</evidence>
<protein>
    <submittedName>
        <fullName evidence="4">Multi-sensor hybrid histidine kinase</fullName>
    </submittedName>
</protein>
<dbReference type="SMART" id="SM00448">
    <property type="entry name" value="REC"/>
    <property type="match status" value="1"/>
</dbReference>
<gene>
    <name evidence="4" type="ORF">PPSIR1_27443</name>
</gene>
<sequence length="136" mass="14998">MDSRGQSAQDHDVSADKPKVLVVDDERSVRTIAERVLKRHDIEVVSVADGDEALEVLAGDPDIDLVLLDSSMPNMSGEQVLAHMRDRGYSPQVLLSSGFGDELDRERYPNLKGQLAKPYSIRQLAARVLELLGRSS</sequence>
<feature type="modified residue" description="4-aspartylphosphate" evidence="2">
    <location>
        <position position="69"/>
    </location>
</feature>
<dbReference type="AlphaFoldDB" id="A6G4Q3"/>
<dbReference type="GO" id="GO:0000160">
    <property type="term" value="P:phosphorelay signal transduction system"/>
    <property type="evidence" value="ECO:0007669"/>
    <property type="project" value="InterPro"/>
</dbReference>
<dbReference type="SUPFAM" id="SSF52172">
    <property type="entry name" value="CheY-like"/>
    <property type="match status" value="1"/>
</dbReference>
<dbReference type="InterPro" id="IPR001789">
    <property type="entry name" value="Sig_transdc_resp-reg_receiver"/>
</dbReference>
<reference evidence="4 5" key="1">
    <citation type="submission" date="2007-06" db="EMBL/GenBank/DDBJ databases">
        <authorList>
            <person name="Shimkets L."/>
            <person name="Ferriera S."/>
            <person name="Johnson J."/>
            <person name="Kravitz S."/>
            <person name="Beeson K."/>
            <person name="Sutton G."/>
            <person name="Rogers Y.-H."/>
            <person name="Friedman R."/>
            <person name="Frazier M."/>
            <person name="Venter J.C."/>
        </authorList>
    </citation>
    <scope>NUCLEOTIDE SEQUENCE [LARGE SCALE GENOMIC DNA]</scope>
    <source>
        <strain evidence="4 5">SIR-1</strain>
    </source>
</reference>
<keyword evidence="4" id="KW-0808">Transferase</keyword>
<evidence type="ECO:0000259" key="3">
    <source>
        <dbReference type="PROSITE" id="PS50110"/>
    </source>
</evidence>
<keyword evidence="1 2" id="KW-0597">Phosphoprotein</keyword>
<dbReference type="Gene3D" id="3.40.50.2300">
    <property type="match status" value="1"/>
</dbReference>
<dbReference type="InterPro" id="IPR050595">
    <property type="entry name" value="Bact_response_regulator"/>
</dbReference>
<dbReference type="eggNOG" id="COG0784">
    <property type="taxonomic scope" value="Bacteria"/>
</dbReference>
<dbReference type="STRING" id="391625.PPSIR1_27443"/>
<evidence type="ECO:0000313" key="4">
    <source>
        <dbReference type="EMBL" id="EDM79173.1"/>
    </source>
</evidence>
<comment type="caution">
    <text evidence="4">The sequence shown here is derived from an EMBL/GenBank/DDBJ whole genome shotgun (WGS) entry which is preliminary data.</text>
</comment>